<feature type="domain" description="Cadherin" evidence="6">
    <location>
        <begin position="176"/>
        <end position="282"/>
    </location>
</feature>
<dbReference type="PRINTS" id="PR00205">
    <property type="entry name" value="CADHERIN"/>
</dbReference>
<dbReference type="Proteomes" id="UP001164746">
    <property type="component" value="Chromosome 4"/>
</dbReference>
<dbReference type="SUPFAM" id="SSF49313">
    <property type="entry name" value="Cadherin-like"/>
    <property type="match status" value="5"/>
</dbReference>
<organism evidence="7 8">
    <name type="scientific">Mya arenaria</name>
    <name type="common">Soft-shell clam</name>
    <dbReference type="NCBI Taxonomy" id="6604"/>
    <lineage>
        <taxon>Eukaryota</taxon>
        <taxon>Metazoa</taxon>
        <taxon>Spiralia</taxon>
        <taxon>Lophotrochozoa</taxon>
        <taxon>Mollusca</taxon>
        <taxon>Bivalvia</taxon>
        <taxon>Autobranchia</taxon>
        <taxon>Heteroconchia</taxon>
        <taxon>Euheterodonta</taxon>
        <taxon>Imparidentia</taxon>
        <taxon>Neoheterodontei</taxon>
        <taxon>Myida</taxon>
        <taxon>Myoidea</taxon>
        <taxon>Myidae</taxon>
        <taxon>Mya</taxon>
    </lineage>
</organism>
<protein>
    <submittedName>
        <fullName evidence="7">CADN-like protein</fullName>
    </submittedName>
</protein>
<keyword evidence="4" id="KW-0472">Membrane</keyword>
<evidence type="ECO:0000256" key="3">
    <source>
        <dbReference type="ARBA" id="ARBA00022837"/>
    </source>
</evidence>
<dbReference type="PROSITE" id="PS50268">
    <property type="entry name" value="CADHERIN_2"/>
    <property type="match status" value="5"/>
</dbReference>
<dbReference type="InterPro" id="IPR015919">
    <property type="entry name" value="Cadherin-like_sf"/>
</dbReference>
<reference evidence="7" key="1">
    <citation type="submission" date="2022-11" db="EMBL/GenBank/DDBJ databases">
        <title>Centuries of genome instability and evolution in soft-shell clam transmissible cancer (bioRxiv).</title>
        <authorList>
            <person name="Hart S.F.M."/>
            <person name="Yonemitsu M.A."/>
            <person name="Giersch R.M."/>
            <person name="Beal B.F."/>
            <person name="Arriagada G."/>
            <person name="Davis B.W."/>
            <person name="Ostrander E.A."/>
            <person name="Goff S.P."/>
            <person name="Metzger M.J."/>
        </authorList>
    </citation>
    <scope>NUCLEOTIDE SEQUENCE</scope>
    <source>
        <strain evidence="7">MELC-2E11</strain>
        <tissue evidence="7">Siphon/mantle</tissue>
    </source>
</reference>
<dbReference type="Pfam" id="PF00028">
    <property type="entry name" value="Cadherin"/>
    <property type="match status" value="3"/>
</dbReference>
<evidence type="ECO:0000256" key="1">
    <source>
        <dbReference type="ARBA" id="ARBA00004370"/>
    </source>
</evidence>
<feature type="domain" description="Cadherin" evidence="6">
    <location>
        <begin position="516"/>
        <end position="605"/>
    </location>
</feature>
<evidence type="ECO:0000313" key="8">
    <source>
        <dbReference type="Proteomes" id="UP001164746"/>
    </source>
</evidence>
<name>A0ABY7DUE0_MYAAR</name>
<keyword evidence="3 5" id="KW-0106">Calcium</keyword>
<accession>A0ABY7DUE0</accession>
<dbReference type="CDD" id="cd11304">
    <property type="entry name" value="Cadherin_repeat"/>
    <property type="match status" value="4"/>
</dbReference>
<dbReference type="EMBL" id="CP111015">
    <property type="protein sequence ID" value="WAR01323.1"/>
    <property type="molecule type" value="Genomic_DNA"/>
</dbReference>
<dbReference type="InterPro" id="IPR020894">
    <property type="entry name" value="Cadherin_CS"/>
</dbReference>
<dbReference type="InterPro" id="IPR002126">
    <property type="entry name" value="Cadherin-like_dom"/>
</dbReference>
<evidence type="ECO:0000256" key="5">
    <source>
        <dbReference type="PROSITE-ProRule" id="PRU00043"/>
    </source>
</evidence>
<feature type="domain" description="Cadherin" evidence="6">
    <location>
        <begin position="406"/>
        <end position="508"/>
    </location>
</feature>
<feature type="domain" description="Cadherin" evidence="6">
    <location>
        <begin position="22"/>
        <end position="115"/>
    </location>
</feature>
<sequence length="620" mass="68385">MTNVNDESPEFPNDMQSGLRYDAAVGSDVYLAKATDADGNIITYLFLETYQKFNLNTSTGSVTLHETIASTQRFEYLLKVIAVDDGSCCGGITTRTSTGTLTVNILTDNENRPLFPDCQSLTPHVKEEQADVFIIKQLLLKVIGRDQGNPALYSSASVVINLITYADNQPPKWLGNESNFQVSVPENHDKAKALVNSTANSSSAMPTLSFGVTDSFDNLFYTFALSSNGRIQAGSLRHLYDFDHEKITQYTVRLRATDVENEQAIRICTVAITDVNDNEPRFLGINPDNSLLELRIQEGDYTKAFENGELVDTINAVDDDGTAPNNQVQEYRITSDGSGFFQIDATSGKLTTKANIDKEHTELYMIQVEAVDAAPSSFLPNGKHNTGQVTVKVIIGDENDNAPYFEESENTFVVKEDLQIGTVVARVSAIDIDSDSVMTYRVLDPSSGKQLPFSGIPQTGDITVAGELDYDEGKRTFVFAIEVFDSKFTGRTNVTVNILDINDNPPVVQSYTFDNITENDLSVNATDKDNNGVNSFFFNLKFTDDIGPQYFEIGQKAIDRDYPDGLTEFKFTVEVSDAPSTPRPLIGYGDVTVKPMDVNDNAPVSLDEYMQLSVQEEHDP</sequence>
<keyword evidence="2" id="KW-0677">Repeat</keyword>
<gene>
    <name evidence="7" type="ORF">MAR_007881</name>
</gene>
<feature type="domain" description="Cadherin" evidence="6">
    <location>
        <begin position="308"/>
        <end position="405"/>
    </location>
</feature>
<evidence type="ECO:0000256" key="4">
    <source>
        <dbReference type="ARBA" id="ARBA00023136"/>
    </source>
</evidence>
<dbReference type="Gene3D" id="2.60.40.60">
    <property type="entry name" value="Cadherins"/>
    <property type="match status" value="4"/>
</dbReference>
<keyword evidence="8" id="KW-1185">Reference proteome</keyword>
<comment type="subcellular location">
    <subcellularLocation>
        <location evidence="1">Membrane</location>
    </subcellularLocation>
</comment>
<evidence type="ECO:0000259" key="6">
    <source>
        <dbReference type="PROSITE" id="PS50268"/>
    </source>
</evidence>
<evidence type="ECO:0000313" key="7">
    <source>
        <dbReference type="EMBL" id="WAR01323.1"/>
    </source>
</evidence>
<dbReference type="PANTHER" id="PTHR24027">
    <property type="entry name" value="CADHERIN-23"/>
    <property type="match status" value="1"/>
</dbReference>
<dbReference type="SMART" id="SM00112">
    <property type="entry name" value="CA"/>
    <property type="match status" value="5"/>
</dbReference>
<feature type="non-terminal residue" evidence="7">
    <location>
        <position position="1"/>
    </location>
</feature>
<proteinExistence type="predicted"/>
<evidence type="ECO:0000256" key="2">
    <source>
        <dbReference type="ARBA" id="ARBA00022737"/>
    </source>
</evidence>
<dbReference type="InterPro" id="IPR039808">
    <property type="entry name" value="Cadherin"/>
</dbReference>
<dbReference type="PANTHER" id="PTHR24027:SF442">
    <property type="entry name" value="PROTOCADHERIN-15 ISOFORM X1"/>
    <property type="match status" value="1"/>
</dbReference>
<dbReference type="PROSITE" id="PS00232">
    <property type="entry name" value="CADHERIN_1"/>
    <property type="match status" value="2"/>
</dbReference>